<feature type="domain" description="HTH cro/C1-type" evidence="2">
    <location>
        <begin position="15"/>
        <end position="69"/>
    </location>
</feature>
<evidence type="ECO:0000313" key="4">
    <source>
        <dbReference type="Proteomes" id="UP001629462"/>
    </source>
</evidence>
<gene>
    <name evidence="3" type="ORF">PQR08_29400</name>
</gene>
<dbReference type="Gene3D" id="1.10.260.40">
    <property type="entry name" value="lambda repressor-like DNA-binding domains"/>
    <property type="match status" value="1"/>
</dbReference>
<dbReference type="Pfam" id="PF01381">
    <property type="entry name" value="HTH_3"/>
    <property type="match status" value="1"/>
</dbReference>
<dbReference type="SMART" id="SM00530">
    <property type="entry name" value="HTH_XRE"/>
    <property type="match status" value="1"/>
</dbReference>
<evidence type="ECO:0000313" key="3">
    <source>
        <dbReference type="EMBL" id="MFM0521549.1"/>
    </source>
</evidence>
<dbReference type="InterPro" id="IPR001387">
    <property type="entry name" value="Cro/C1-type_HTH"/>
</dbReference>
<feature type="region of interest" description="Disordered" evidence="1">
    <location>
        <begin position="72"/>
        <end position="102"/>
    </location>
</feature>
<proteinExistence type="predicted"/>
<protein>
    <submittedName>
        <fullName evidence="3">Helix-turn-helix transcriptional regulator</fullName>
    </submittedName>
</protein>
<accession>A0ABW9CUX5</accession>
<name>A0ABW9CUX5_9BURK</name>
<reference evidence="3 4" key="1">
    <citation type="journal article" date="2024" name="Chem. Sci.">
        <title>Discovery of megapolipeptins by genome mining of a Burkholderiales bacteria collection.</title>
        <authorList>
            <person name="Paulo B.S."/>
            <person name="Recchia M.J.J."/>
            <person name="Lee S."/>
            <person name="Fergusson C.H."/>
            <person name="Romanowski S.B."/>
            <person name="Hernandez A."/>
            <person name="Krull N."/>
            <person name="Liu D.Y."/>
            <person name="Cavanagh H."/>
            <person name="Bos A."/>
            <person name="Gray C.A."/>
            <person name="Murphy B.T."/>
            <person name="Linington R.G."/>
            <person name="Eustaquio A.S."/>
        </authorList>
    </citation>
    <scope>NUCLEOTIDE SEQUENCE [LARGE SCALE GENOMIC DNA]</scope>
    <source>
        <strain evidence="3 4">RL17-374-BIF-D</strain>
    </source>
</reference>
<dbReference type="SUPFAM" id="SSF47413">
    <property type="entry name" value="lambda repressor-like DNA-binding domains"/>
    <property type="match status" value="1"/>
</dbReference>
<dbReference type="RefSeq" id="WP_250487585.1">
    <property type="nucleotide sequence ID" value="NZ_JAQQDB010000036.1"/>
</dbReference>
<dbReference type="EMBL" id="JAQQDB010000036">
    <property type="protein sequence ID" value="MFM0521549.1"/>
    <property type="molecule type" value="Genomic_DNA"/>
</dbReference>
<keyword evidence="4" id="KW-1185">Reference proteome</keyword>
<comment type="caution">
    <text evidence="3">The sequence shown here is derived from an EMBL/GenBank/DDBJ whole genome shotgun (WGS) entry which is preliminary data.</text>
</comment>
<dbReference type="PROSITE" id="PS50943">
    <property type="entry name" value="HTH_CROC1"/>
    <property type="match status" value="1"/>
</dbReference>
<dbReference type="InterPro" id="IPR010982">
    <property type="entry name" value="Lambda_DNA-bd_dom_sf"/>
</dbReference>
<evidence type="ECO:0000256" key="1">
    <source>
        <dbReference type="SAM" id="MobiDB-lite"/>
    </source>
</evidence>
<evidence type="ECO:0000259" key="2">
    <source>
        <dbReference type="PROSITE" id="PS50943"/>
    </source>
</evidence>
<organism evidence="3 4">
    <name type="scientific">Caballeronia jiangsuensis</name>
    <dbReference type="NCBI Taxonomy" id="1458357"/>
    <lineage>
        <taxon>Bacteria</taxon>
        <taxon>Pseudomonadati</taxon>
        <taxon>Pseudomonadota</taxon>
        <taxon>Betaproteobacteria</taxon>
        <taxon>Burkholderiales</taxon>
        <taxon>Burkholderiaceae</taxon>
        <taxon>Caballeronia</taxon>
    </lineage>
</organism>
<sequence>MDYSLKTLSQLRPILLGFRKAAGLTQATVAQRLGVTQQTYAQLEANPAAVSVERLFKVLRVLDVELALTRSESPPPVAAKATPARSRRASRQTDATKKRENW</sequence>
<dbReference type="CDD" id="cd00093">
    <property type="entry name" value="HTH_XRE"/>
    <property type="match status" value="1"/>
</dbReference>
<dbReference type="Proteomes" id="UP001629462">
    <property type="component" value="Unassembled WGS sequence"/>
</dbReference>